<feature type="transmembrane region" description="Helical" evidence="2">
    <location>
        <begin position="94"/>
        <end position="112"/>
    </location>
</feature>
<proteinExistence type="predicted"/>
<sequence>MDFSRHYGDYLFLTHKNWVFRISVLSATIVSATVQVFFIRRVSTFSHHSPVFLVPTLITWIGSIASAIWVTIVFPEDWAARSHSFVLAGRVAPGFTLACDILITAFAMWYLLRVRLAFPEESPVFRIIRVMLESATPPCITALLNVIYDDQAAGGYVFLFVALTPLLQTLSMLYSLNSRVYYRTERSKVRTMTTATGTDFRVPRGSSTYANSPSVSTPRTLGGPLGSPYPSPFNGEKEMLRFNPPLDVEREASTPDSASTFVNNDAYYRSTAPYSPSPSRSPANLNKPLPSASAAGSRTHLI</sequence>
<dbReference type="PANTHER" id="PTHR40465">
    <property type="entry name" value="CHROMOSOME 1, WHOLE GENOME SHOTGUN SEQUENCE"/>
    <property type="match status" value="1"/>
</dbReference>
<reference evidence="4 5" key="1">
    <citation type="journal article" date="2016" name="Mol. Biol. Evol.">
        <title>Comparative Genomics of Early-Diverging Mushroom-Forming Fungi Provides Insights into the Origins of Lignocellulose Decay Capabilities.</title>
        <authorList>
            <person name="Nagy L.G."/>
            <person name="Riley R."/>
            <person name="Tritt A."/>
            <person name="Adam C."/>
            <person name="Daum C."/>
            <person name="Floudas D."/>
            <person name="Sun H."/>
            <person name="Yadav J.S."/>
            <person name="Pangilinan J."/>
            <person name="Larsson K.H."/>
            <person name="Matsuura K."/>
            <person name="Barry K."/>
            <person name="Labutti K."/>
            <person name="Kuo R."/>
            <person name="Ohm R.A."/>
            <person name="Bhattacharya S.S."/>
            <person name="Shirouzu T."/>
            <person name="Yoshinaga Y."/>
            <person name="Martin F.M."/>
            <person name="Grigoriev I.V."/>
            <person name="Hibbett D.S."/>
        </authorList>
    </citation>
    <scope>NUCLEOTIDE SEQUENCE [LARGE SCALE GENOMIC DNA]</scope>
    <source>
        <strain evidence="4 5">HHB12029</strain>
    </source>
</reference>
<feature type="region of interest" description="Disordered" evidence="1">
    <location>
        <begin position="272"/>
        <end position="302"/>
    </location>
</feature>
<evidence type="ECO:0000313" key="4">
    <source>
        <dbReference type="EMBL" id="KZV96231.1"/>
    </source>
</evidence>
<dbReference type="EMBL" id="KV425945">
    <property type="protein sequence ID" value="KZV96231.1"/>
    <property type="molecule type" value="Genomic_DNA"/>
</dbReference>
<evidence type="ECO:0000313" key="5">
    <source>
        <dbReference type="Proteomes" id="UP000077266"/>
    </source>
</evidence>
<feature type="transmembrane region" description="Helical" evidence="2">
    <location>
        <begin position="154"/>
        <end position="176"/>
    </location>
</feature>
<dbReference type="Pfam" id="PF20152">
    <property type="entry name" value="DUF6534"/>
    <property type="match status" value="1"/>
</dbReference>
<dbReference type="InterPro" id="IPR045339">
    <property type="entry name" value="DUF6534"/>
</dbReference>
<accession>A0A165KEY4</accession>
<feature type="compositionally biased region" description="Polar residues" evidence="1">
    <location>
        <begin position="205"/>
        <end position="219"/>
    </location>
</feature>
<evidence type="ECO:0000256" key="2">
    <source>
        <dbReference type="SAM" id="Phobius"/>
    </source>
</evidence>
<dbReference type="OrthoDB" id="3206554at2759"/>
<feature type="region of interest" description="Disordered" evidence="1">
    <location>
        <begin position="193"/>
        <end position="239"/>
    </location>
</feature>
<dbReference type="PANTHER" id="PTHR40465:SF1">
    <property type="entry name" value="DUF6534 DOMAIN-CONTAINING PROTEIN"/>
    <property type="match status" value="1"/>
</dbReference>
<feature type="transmembrane region" description="Helical" evidence="2">
    <location>
        <begin position="51"/>
        <end position="74"/>
    </location>
</feature>
<dbReference type="AlphaFoldDB" id="A0A165KEY4"/>
<keyword evidence="2" id="KW-1133">Transmembrane helix</keyword>
<feature type="transmembrane region" description="Helical" evidence="2">
    <location>
        <begin position="20"/>
        <end position="39"/>
    </location>
</feature>
<name>A0A165KEY4_EXIGL</name>
<gene>
    <name evidence="4" type="ORF">EXIGLDRAFT_434581</name>
</gene>
<feature type="compositionally biased region" description="Low complexity" evidence="1">
    <location>
        <begin position="272"/>
        <end position="283"/>
    </location>
</feature>
<keyword evidence="2" id="KW-0472">Membrane</keyword>
<evidence type="ECO:0000256" key="1">
    <source>
        <dbReference type="SAM" id="MobiDB-lite"/>
    </source>
</evidence>
<keyword evidence="5" id="KW-1185">Reference proteome</keyword>
<protein>
    <recommendedName>
        <fullName evidence="3">DUF6534 domain-containing protein</fullName>
    </recommendedName>
</protein>
<organism evidence="4 5">
    <name type="scientific">Exidia glandulosa HHB12029</name>
    <dbReference type="NCBI Taxonomy" id="1314781"/>
    <lineage>
        <taxon>Eukaryota</taxon>
        <taxon>Fungi</taxon>
        <taxon>Dikarya</taxon>
        <taxon>Basidiomycota</taxon>
        <taxon>Agaricomycotina</taxon>
        <taxon>Agaricomycetes</taxon>
        <taxon>Auriculariales</taxon>
        <taxon>Exidiaceae</taxon>
        <taxon>Exidia</taxon>
    </lineage>
</organism>
<evidence type="ECO:0000259" key="3">
    <source>
        <dbReference type="Pfam" id="PF20152"/>
    </source>
</evidence>
<dbReference type="InParanoid" id="A0A165KEY4"/>
<keyword evidence="2" id="KW-0812">Transmembrane</keyword>
<dbReference type="Proteomes" id="UP000077266">
    <property type="component" value="Unassembled WGS sequence"/>
</dbReference>
<feature type="domain" description="DUF6534" evidence="3">
    <location>
        <begin position="97"/>
        <end position="180"/>
    </location>
</feature>